<evidence type="ECO:0000259" key="2">
    <source>
        <dbReference type="Pfam" id="PF02018"/>
    </source>
</evidence>
<comment type="caution">
    <text evidence="3">The sequence shown here is derived from an EMBL/GenBank/DDBJ whole genome shotgun (WGS) entry which is preliminary data.</text>
</comment>
<evidence type="ECO:0000313" key="3">
    <source>
        <dbReference type="EMBL" id="RDX77056.1"/>
    </source>
</evidence>
<dbReference type="PANTHER" id="PTHR31490">
    <property type="entry name" value="GLYCOSYL HYDROLASE"/>
    <property type="match status" value="1"/>
</dbReference>
<dbReference type="InterPro" id="IPR044846">
    <property type="entry name" value="GH10"/>
</dbReference>
<gene>
    <name evidence="3" type="ORF">CR513_42878</name>
</gene>
<dbReference type="Proteomes" id="UP000257109">
    <property type="component" value="Unassembled WGS sequence"/>
</dbReference>
<feature type="domain" description="CBM-cenC" evidence="2">
    <location>
        <begin position="51"/>
        <end position="170"/>
    </location>
</feature>
<organism evidence="3 4">
    <name type="scientific">Mucuna pruriens</name>
    <name type="common">Velvet bean</name>
    <name type="synonym">Dolichos pruriens</name>
    <dbReference type="NCBI Taxonomy" id="157652"/>
    <lineage>
        <taxon>Eukaryota</taxon>
        <taxon>Viridiplantae</taxon>
        <taxon>Streptophyta</taxon>
        <taxon>Embryophyta</taxon>
        <taxon>Tracheophyta</taxon>
        <taxon>Spermatophyta</taxon>
        <taxon>Magnoliopsida</taxon>
        <taxon>eudicotyledons</taxon>
        <taxon>Gunneridae</taxon>
        <taxon>Pentapetalae</taxon>
        <taxon>rosids</taxon>
        <taxon>fabids</taxon>
        <taxon>Fabales</taxon>
        <taxon>Fabaceae</taxon>
        <taxon>Papilionoideae</taxon>
        <taxon>50 kb inversion clade</taxon>
        <taxon>NPAAA clade</taxon>
        <taxon>indigoferoid/millettioid clade</taxon>
        <taxon>Phaseoleae</taxon>
        <taxon>Mucuna</taxon>
    </lineage>
</organism>
<protein>
    <recommendedName>
        <fullName evidence="2">CBM-cenC domain-containing protein</fullName>
    </recommendedName>
</protein>
<evidence type="ECO:0000256" key="1">
    <source>
        <dbReference type="ARBA" id="ARBA00022801"/>
    </source>
</evidence>
<dbReference type="Pfam" id="PF02018">
    <property type="entry name" value="CBM_4_9"/>
    <property type="match status" value="1"/>
</dbReference>
<dbReference type="InterPro" id="IPR008979">
    <property type="entry name" value="Galactose-bd-like_sf"/>
</dbReference>
<reference evidence="3" key="1">
    <citation type="submission" date="2018-05" db="EMBL/GenBank/DDBJ databases">
        <title>Draft genome of Mucuna pruriens seed.</title>
        <authorList>
            <person name="Nnadi N.E."/>
            <person name="Vos R."/>
            <person name="Hasami M.H."/>
            <person name="Devisetty U.K."/>
            <person name="Aguiy J.C."/>
        </authorList>
    </citation>
    <scope>NUCLEOTIDE SEQUENCE [LARGE SCALE GENOMIC DNA]</scope>
    <source>
        <strain evidence="3">JCA_2017</strain>
    </source>
</reference>
<accession>A0A371FFL3</accession>
<dbReference type="AlphaFoldDB" id="A0A371FFL3"/>
<dbReference type="GO" id="GO:0004553">
    <property type="term" value="F:hydrolase activity, hydrolyzing O-glycosyl compounds"/>
    <property type="evidence" value="ECO:0007669"/>
    <property type="project" value="InterPro"/>
</dbReference>
<sequence>YIIILFYTSNQTKYGYVLVSGAITTQTYFCCHGLENKQCLTEPERAQYGGGIIVNPGFYRNMKGWTVFGKGAIKDQISNEGNRFIVAHSRTQPLDSFSQKVQLRKGMLYTFSAWFQVSEGSDTVSVIFRTKGSELVRGGHVIAKHGCWTLLKGGIVSNFSSSVEILFESKNSTVEIWADNVSLQPFTKKQWRSLQDASIE</sequence>
<name>A0A371FFL3_MUCPR</name>
<dbReference type="InterPro" id="IPR003305">
    <property type="entry name" value="CenC_carb-bd"/>
</dbReference>
<dbReference type="GO" id="GO:0005975">
    <property type="term" value="P:carbohydrate metabolic process"/>
    <property type="evidence" value="ECO:0007669"/>
    <property type="project" value="InterPro"/>
</dbReference>
<dbReference type="OrthoDB" id="1694222at2759"/>
<dbReference type="PANTHER" id="PTHR31490:SF52">
    <property type="entry name" value="ENDO-1,4-BETA-XYLANASE 5-RELATED"/>
    <property type="match status" value="1"/>
</dbReference>
<feature type="non-terminal residue" evidence="3">
    <location>
        <position position="1"/>
    </location>
</feature>
<dbReference type="SUPFAM" id="SSF49785">
    <property type="entry name" value="Galactose-binding domain-like"/>
    <property type="match status" value="1"/>
</dbReference>
<dbReference type="STRING" id="157652.A0A371FFL3"/>
<feature type="non-terminal residue" evidence="3">
    <location>
        <position position="200"/>
    </location>
</feature>
<dbReference type="Gene3D" id="2.60.120.260">
    <property type="entry name" value="Galactose-binding domain-like"/>
    <property type="match status" value="1"/>
</dbReference>
<evidence type="ECO:0000313" key="4">
    <source>
        <dbReference type="Proteomes" id="UP000257109"/>
    </source>
</evidence>
<dbReference type="EMBL" id="QJKJ01009299">
    <property type="protein sequence ID" value="RDX77056.1"/>
    <property type="molecule type" value="Genomic_DNA"/>
</dbReference>
<proteinExistence type="predicted"/>
<keyword evidence="4" id="KW-1185">Reference proteome</keyword>
<keyword evidence="1" id="KW-0378">Hydrolase</keyword>